<protein>
    <submittedName>
        <fullName evidence="5">MT-A70-domain-containing protein</fullName>
    </submittedName>
</protein>
<dbReference type="PROSITE" id="PS51592">
    <property type="entry name" value="SAM_MTA70L_2"/>
    <property type="match status" value="1"/>
</dbReference>
<dbReference type="EMBL" id="KZ819602">
    <property type="protein sequence ID" value="PWN37799.1"/>
    <property type="molecule type" value="Genomic_DNA"/>
</dbReference>
<dbReference type="GO" id="GO:0003729">
    <property type="term" value="F:mRNA binding"/>
    <property type="evidence" value="ECO:0007669"/>
    <property type="project" value="TreeGrafter"/>
</dbReference>
<evidence type="ECO:0000256" key="4">
    <source>
        <dbReference type="SAM" id="MobiDB-lite"/>
    </source>
</evidence>
<accession>A0A316VJL9</accession>
<evidence type="ECO:0000256" key="3">
    <source>
        <dbReference type="PROSITE-ProRule" id="PRU00489"/>
    </source>
</evidence>
<dbReference type="PROSITE" id="PS51143">
    <property type="entry name" value="MT_A70"/>
    <property type="match status" value="1"/>
</dbReference>
<dbReference type="OrthoDB" id="14833at2759"/>
<dbReference type="PANTHER" id="PTHR13107:SF0">
    <property type="entry name" value="N6-ADENOSINE-METHYLTRANSFERASE NON-CATALYTIC SUBUNIT"/>
    <property type="match status" value="1"/>
</dbReference>
<dbReference type="InParanoid" id="A0A316VJL9"/>
<proteinExistence type="inferred from homology"/>
<evidence type="ECO:0000313" key="6">
    <source>
        <dbReference type="Proteomes" id="UP000245771"/>
    </source>
</evidence>
<dbReference type="GO" id="GO:0036396">
    <property type="term" value="C:RNA N6-methyladenosine methyltransferase complex"/>
    <property type="evidence" value="ECO:0007669"/>
    <property type="project" value="TreeGrafter"/>
</dbReference>
<dbReference type="STRING" id="1280837.A0A316VJL9"/>
<evidence type="ECO:0000256" key="1">
    <source>
        <dbReference type="ARBA" id="ARBA00004123"/>
    </source>
</evidence>
<dbReference type="GeneID" id="37020100"/>
<dbReference type="InterPro" id="IPR007757">
    <property type="entry name" value="MT-A70-like"/>
</dbReference>
<dbReference type="AlphaFoldDB" id="A0A316VJL9"/>
<dbReference type="InterPro" id="IPR029063">
    <property type="entry name" value="SAM-dependent_MTases_sf"/>
</dbReference>
<reference evidence="5 6" key="1">
    <citation type="journal article" date="2018" name="Mol. Biol. Evol.">
        <title>Broad Genomic Sampling Reveals a Smut Pathogenic Ancestry of the Fungal Clade Ustilaginomycotina.</title>
        <authorList>
            <person name="Kijpornyongpan T."/>
            <person name="Mondo S.J."/>
            <person name="Barry K."/>
            <person name="Sandor L."/>
            <person name="Lee J."/>
            <person name="Lipzen A."/>
            <person name="Pangilinan J."/>
            <person name="LaButti K."/>
            <person name="Hainaut M."/>
            <person name="Henrissat B."/>
            <person name="Grigoriev I.V."/>
            <person name="Spatafora J.W."/>
            <person name="Aime M.C."/>
        </authorList>
    </citation>
    <scope>NUCLEOTIDE SEQUENCE [LARGE SCALE GENOMIC DNA]</scope>
    <source>
        <strain evidence="5 6">MCA 3882</strain>
    </source>
</reference>
<dbReference type="GO" id="GO:0005634">
    <property type="term" value="C:nucleus"/>
    <property type="evidence" value="ECO:0007669"/>
    <property type="project" value="UniProtKB-SubCell"/>
</dbReference>
<dbReference type="RefSeq" id="XP_025358101.1">
    <property type="nucleotide sequence ID" value="XM_025498319.1"/>
</dbReference>
<feature type="region of interest" description="Disordered" evidence="4">
    <location>
        <begin position="442"/>
        <end position="481"/>
    </location>
</feature>
<evidence type="ECO:0000313" key="5">
    <source>
        <dbReference type="EMBL" id="PWN37799.1"/>
    </source>
</evidence>
<dbReference type="Proteomes" id="UP000245771">
    <property type="component" value="Unassembled WGS sequence"/>
</dbReference>
<comment type="subcellular location">
    <subcellularLocation>
        <location evidence="1">Nucleus</location>
    </subcellularLocation>
</comment>
<evidence type="ECO:0000256" key="2">
    <source>
        <dbReference type="ARBA" id="ARBA00023242"/>
    </source>
</evidence>
<keyword evidence="2" id="KW-0539">Nucleus</keyword>
<dbReference type="SUPFAM" id="SSF53335">
    <property type="entry name" value="S-adenosyl-L-methionine-dependent methyltransferases"/>
    <property type="match status" value="1"/>
</dbReference>
<name>A0A316VJL9_9BASI</name>
<dbReference type="Pfam" id="PF05063">
    <property type="entry name" value="MT-A70"/>
    <property type="match status" value="1"/>
</dbReference>
<sequence>MNLEQFRLQRQSIRERHAKVLNTIQKEKVKEAPLQSIRQHPRWKELMEKKKGTNNTSQNEVINSEMGEKDHIFGPAFIPSESTIRNDYSQRFIDTKASELPGNAVKNPLKSSRFEEYPKLRNLIDAKAKLLDEISIPPTYLQADLLQSIKPYAHTTNDPSEQPGAQFHLSSLLPIKYDVVIIDPPLEAYEWESVPTNGERSKQVWSWEQIAALPIPQIMAKESFVFFWVGSGGSDGLERGREVLNKWGFRRCEDIVWIRTNANGGENSETILQEPSSSAFHRTAEHCLMGIRGTVRRSTDTRFVHCNIDTDVILWPGEAADDKSGPGAQTVIDMRSKPPEMMDLIENFCLGTRRLELFGRNRNLRRGWLTVGLEVGPDKPGWERAVQGTNACAASPIDGHSSNNVSRQVPVPYHKDQYDSAFYVDRAGCTLAERANLVPYDEKIDDLRPKSPKPSSNQRRERTNTRQDSPYQVNSPMGGAYISPSNVQHMASTMASTSGEIQTGNPYQESMAGFLPQPQTSATFQPGGAGLSGLGAGGRSVVSVPSGSELLSGAQASVMLGQGQRPTNASAGGGPSGLSRRTRRGA</sequence>
<keyword evidence="6" id="KW-1185">Reference proteome</keyword>
<dbReference type="PANTHER" id="PTHR13107">
    <property type="entry name" value="N6-ADENOSINE-METHYLTRANSFERASE NON-CATALYTIC SUBUNIT"/>
    <property type="match status" value="1"/>
</dbReference>
<feature type="compositionally biased region" description="Polar residues" evidence="4">
    <location>
        <begin position="466"/>
        <end position="475"/>
    </location>
</feature>
<comment type="similarity">
    <text evidence="3">Belongs to the MT-A70-like family.</text>
</comment>
<dbReference type="InterPro" id="IPR045123">
    <property type="entry name" value="METTL14-like"/>
</dbReference>
<gene>
    <name evidence="5" type="ORF">FA14DRAFT_159671</name>
</gene>
<organism evidence="5 6">
    <name type="scientific">Meira miltonrushii</name>
    <dbReference type="NCBI Taxonomy" id="1280837"/>
    <lineage>
        <taxon>Eukaryota</taxon>
        <taxon>Fungi</taxon>
        <taxon>Dikarya</taxon>
        <taxon>Basidiomycota</taxon>
        <taxon>Ustilaginomycotina</taxon>
        <taxon>Exobasidiomycetes</taxon>
        <taxon>Exobasidiales</taxon>
        <taxon>Brachybasidiaceae</taxon>
        <taxon>Meira</taxon>
    </lineage>
</organism>
<feature type="region of interest" description="Disordered" evidence="4">
    <location>
        <begin position="555"/>
        <end position="586"/>
    </location>
</feature>